<evidence type="ECO:0000256" key="1">
    <source>
        <dbReference type="SAM" id="Phobius"/>
    </source>
</evidence>
<protein>
    <submittedName>
        <fullName evidence="2">Uncharacterized protein</fullName>
    </submittedName>
</protein>
<accession>A0ABR5SC81</accession>
<dbReference type="RefSeq" id="WP_085053817.1">
    <property type="nucleotide sequence ID" value="NZ_LNQR01000129.1"/>
</dbReference>
<sequence length="179" mass="20277">MIKKYDYIFTRQLAMHVLLYVIGIMIVLLLGILPNTNKMLQLDSIMNTVQGKIEERNALLPTYQQVSAVKKQQMTLPMPERKPIARDQMESVIKIFKETATASGLKVKSVIPDINSIKKDSRTFVLIVKIAGEYDNLRTFLLNTAKLPYVDGVSGITINNENFSKELLFDMRVDVLAGK</sequence>
<feature type="transmembrane region" description="Helical" evidence="1">
    <location>
        <begin position="12"/>
        <end position="33"/>
    </location>
</feature>
<evidence type="ECO:0000313" key="2">
    <source>
        <dbReference type="EMBL" id="KWT75616.1"/>
    </source>
</evidence>
<gene>
    <name evidence="2" type="ORF">ASN18_3216</name>
</gene>
<dbReference type="Proteomes" id="UP000060487">
    <property type="component" value="Unassembled WGS sequence"/>
</dbReference>
<keyword evidence="3" id="KW-1185">Reference proteome</keyword>
<reference evidence="2 3" key="1">
    <citation type="submission" date="2015-11" db="EMBL/GenBank/DDBJ databases">
        <authorList>
            <person name="Lin W."/>
        </authorList>
    </citation>
    <scope>NUCLEOTIDE SEQUENCE [LARGE SCALE GENOMIC DNA]</scope>
    <source>
        <strain evidence="2 3">HCH-1</strain>
    </source>
</reference>
<comment type="caution">
    <text evidence="2">The sequence shown here is derived from an EMBL/GenBank/DDBJ whole genome shotgun (WGS) entry which is preliminary data.</text>
</comment>
<organism evidence="2 3">
    <name type="scientific">Candidatus Magnetominusculus xianensis</name>
    <dbReference type="NCBI Taxonomy" id="1748249"/>
    <lineage>
        <taxon>Bacteria</taxon>
        <taxon>Pseudomonadati</taxon>
        <taxon>Nitrospirota</taxon>
        <taxon>Nitrospiria</taxon>
        <taxon>Nitrospirales</taxon>
        <taxon>Nitrospiraceae</taxon>
        <taxon>Candidatus Magnetominusculus</taxon>
    </lineage>
</organism>
<dbReference type="Pfam" id="PF04350">
    <property type="entry name" value="PilO"/>
    <property type="match status" value="1"/>
</dbReference>
<dbReference type="EMBL" id="LNQR01000129">
    <property type="protein sequence ID" value="KWT75616.1"/>
    <property type="molecule type" value="Genomic_DNA"/>
</dbReference>
<dbReference type="InterPro" id="IPR014717">
    <property type="entry name" value="Transl_elong_EF1B/ribsomal_bS6"/>
</dbReference>
<keyword evidence="1" id="KW-0472">Membrane</keyword>
<dbReference type="Gene3D" id="3.30.70.60">
    <property type="match status" value="1"/>
</dbReference>
<keyword evidence="1" id="KW-0812">Transmembrane</keyword>
<proteinExistence type="predicted"/>
<name>A0ABR5SC81_9BACT</name>
<keyword evidence="1" id="KW-1133">Transmembrane helix</keyword>
<evidence type="ECO:0000313" key="3">
    <source>
        <dbReference type="Proteomes" id="UP000060487"/>
    </source>
</evidence>
<dbReference type="InterPro" id="IPR007445">
    <property type="entry name" value="PilO"/>
</dbReference>